<evidence type="ECO:0008006" key="4">
    <source>
        <dbReference type="Google" id="ProtNLM"/>
    </source>
</evidence>
<evidence type="ECO:0000256" key="1">
    <source>
        <dbReference type="ARBA" id="ARBA00007865"/>
    </source>
</evidence>
<comment type="similarity">
    <text evidence="1">Belongs to the Cyclase 1 superfamily.</text>
</comment>
<evidence type="ECO:0000313" key="3">
    <source>
        <dbReference type="Proteomes" id="UP001521116"/>
    </source>
</evidence>
<reference evidence="2 3" key="1">
    <citation type="submission" date="2024-02" db="EMBL/GenBank/DDBJ databases">
        <title>De novo assembly and annotation of 12 fungi associated with fruit tree decline syndrome in Ontario, Canada.</title>
        <authorList>
            <person name="Sulman M."/>
            <person name="Ellouze W."/>
            <person name="Ilyukhin E."/>
        </authorList>
    </citation>
    <scope>NUCLEOTIDE SEQUENCE [LARGE SCALE GENOMIC DNA]</scope>
    <source>
        <strain evidence="2 3">M1-105</strain>
    </source>
</reference>
<comment type="caution">
    <text evidence="2">The sequence shown here is derived from an EMBL/GenBank/DDBJ whole genome shotgun (WGS) entry which is preliminary data.</text>
</comment>
<dbReference type="InterPro" id="IPR007325">
    <property type="entry name" value="KFase/CYL"/>
</dbReference>
<dbReference type="SUPFAM" id="SSF102198">
    <property type="entry name" value="Putative cyclase"/>
    <property type="match status" value="1"/>
</dbReference>
<dbReference type="EMBL" id="JAJVDC020000001">
    <property type="protein sequence ID" value="KAL1638243.1"/>
    <property type="molecule type" value="Genomic_DNA"/>
</dbReference>
<dbReference type="PANTHER" id="PTHR34861:SF10">
    <property type="entry name" value="CYCLASE"/>
    <property type="match status" value="1"/>
</dbReference>
<evidence type="ECO:0000313" key="2">
    <source>
        <dbReference type="EMBL" id="KAL1638243.1"/>
    </source>
</evidence>
<organism evidence="2 3">
    <name type="scientific">Neofusicoccum ribis</name>
    <dbReference type="NCBI Taxonomy" id="45134"/>
    <lineage>
        <taxon>Eukaryota</taxon>
        <taxon>Fungi</taxon>
        <taxon>Dikarya</taxon>
        <taxon>Ascomycota</taxon>
        <taxon>Pezizomycotina</taxon>
        <taxon>Dothideomycetes</taxon>
        <taxon>Dothideomycetes incertae sedis</taxon>
        <taxon>Botryosphaeriales</taxon>
        <taxon>Botryosphaeriaceae</taxon>
        <taxon>Neofusicoccum</taxon>
    </lineage>
</organism>
<dbReference type="Pfam" id="PF04199">
    <property type="entry name" value="Cyclase"/>
    <property type="match status" value="1"/>
</dbReference>
<gene>
    <name evidence="2" type="ORF">SLS56_000051</name>
</gene>
<proteinExistence type="inferred from homology"/>
<dbReference type="Gene3D" id="3.50.30.50">
    <property type="entry name" value="Putative cyclase"/>
    <property type="match status" value="1"/>
</dbReference>
<dbReference type="Proteomes" id="UP001521116">
    <property type="component" value="Unassembled WGS sequence"/>
</dbReference>
<accession>A0ABR3TFD4</accession>
<dbReference type="PANTHER" id="PTHR34861">
    <property type="match status" value="1"/>
</dbReference>
<sequence length="317" mass="34684">MGSTASDIPDFDGLPAVEGMPQGCAWGVFDKDGQKDVLGTLNLLTPDIVKAAAAEVNDGVSISLKDAGHDADGWDDIIEFNTQCSSQWDSLCHMSHQQTRLFYNGARCTKDALSKETTAENTMPTLDHWHGRGGLVGRGVLIDYKGYAQEKGIPFSAFTGKRISVQELEEVAKHQGVEFKRGDILIVRVGYTEEMEGKTMEEQMQLFAPMSLSGVESSMEVVKWVWNKHFAAVAGDNAAFEGAGTDPGAPEKAWTMHDMVLHPWFLSMFGLSIGEMWDLKELAAQCKRTGRYSFMLTSAPLRIPCLVGSPPNALAIF</sequence>
<protein>
    <recommendedName>
        <fullName evidence="4">Cyclase</fullName>
    </recommendedName>
</protein>
<dbReference type="InterPro" id="IPR037175">
    <property type="entry name" value="KFase_sf"/>
</dbReference>
<name>A0ABR3TFD4_9PEZI</name>
<keyword evidence="3" id="KW-1185">Reference proteome</keyword>